<gene>
    <name evidence="2" type="ORF">TREES_T100015909</name>
</gene>
<reference evidence="3" key="2">
    <citation type="journal article" date="2013" name="Nat. Commun.">
        <title>Genome of the Chinese tree shrew.</title>
        <authorList>
            <person name="Fan Y."/>
            <person name="Huang Z.Y."/>
            <person name="Cao C.C."/>
            <person name="Chen C.S."/>
            <person name="Chen Y.X."/>
            <person name="Fan D.D."/>
            <person name="He J."/>
            <person name="Hou H.L."/>
            <person name="Hu L."/>
            <person name="Hu X.T."/>
            <person name="Jiang X.T."/>
            <person name="Lai R."/>
            <person name="Lang Y.S."/>
            <person name="Liang B."/>
            <person name="Liao S.G."/>
            <person name="Mu D."/>
            <person name="Ma Y.Y."/>
            <person name="Niu Y.Y."/>
            <person name="Sun X.Q."/>
            <person name="Xia J.Q."/>
            <person name="Xiao J."/>
            <person name="Xiong Z.Q."/>
            <person name="Xu L."/>
            <person name="Yang L."/>
            <person name="Zhang Y."/>
            <person name="Zhao W."/>
            <person name="Zhao X.D."/>
            <person name="Zheng Y.T."/>
            <person name="Zhou J.M."/>
            <person name="Zhu Y.B."/>
            <person name="Zhang G.J."/>
            <person name="Wang J."/>
            <person name="Yao Y.G."/>
        </authorList>
    </citation>
    <scope>NUCLEOTIDE SEQUENCE [LARGE SCALE GENOMIC DNA]</scope>
</reference>
<evidence type="ECO:0000313" key="3">
    <source>
        <dbReference type="Proteomes" id="UP000011518"/>
    </source>
</evidence>
<feature type="region of interest" description="Disordered" evidence="1">
    <location>
        <begin position="121"/>
        <end position="159"/>
    </location>
</feature>
<feature type="region of interest" description="Disordered" evidence="1">
    <location>
        <begin position="1"/>
        <end position="32"/>
    </location>
</feature>
<reference evidence="3" key="1">
    <citation type="submission" date="2012-07" db="EMBL/GenBank/DDBJ databases">
        <title>Genome of the Chinese tree shrew, a rising model animal genetically related to primates.</title>
        <authorList>
            <person name="Zhang G."/>
            <person name="Fan Y."/>
            <person name="Yao Y."/>
            <person name="Huang Z."/>
        </authorList>
    </citation>
    <scope>NUCLEOTIDE SEQUENCE [LARGE SCALE GENOMIC DNA]</scope>
</reference>
<organism evidence="2 3">
    <name type="scientific">Tupaia chinensis</name>
    <name type="common">Chinese tree shrew</name>
    <name type="synonym">Tupaia belangeri chinensis</name>
    <dbReference type="NCBI Taxonomy" id="246437"/>
    <lineage>
        <taxon>Eukaryota</taxon>
        <taxon>Metazoa</taxon>
        <taxon>Chordata</taxon>
        <taxon>Craniata</taxon>
        <taxon>Vertebrata</taxon>
        <taxon>Euteleostomi</taxon>
        <taxon>Mammalia</taxon>
        <taxon>Eutheria</taxon>
        <taxon>Euarchontoglires</taxon>
        <taxon>Scandentia</taxon>
        <taxon>Tupaiidae</taxon>
        <taxon>Tupaia</taxon>
    </lineage>
</organism>
<protein>
    <submittedName>
        <fullName evidence="2">Uncharacterized protein</fullName>
    </submittedName>
</protein>
<evidence type="ECO:0000256" key="1">
    <source>
        <dbReference type="SAM" id="MobiDB-lite"/>
    </source>
</evidence>
<dbReference type="EMBL" id="KB320620">
    <property type="protein sequence ID" value="ELW67231.1"/>
    <property type="molecule type" value="Genomic_DNA"/>
</dbReference>
<name>L9KWP4_TUPCH</name>
<dbReference type="Proteomes" id="UP000011518">
    <property type="component" value="Unassembled WGS sequence"/>
</dbReference>
<accession>L9KWP4</accession>
<evidence type="ECO:0000313" key="2">
    <source>
        <dbReference type="EMBL" id="ELW67231.1"/>
    </source>
</evidence>
<dbReference type="InParanoid" id="L9KWP4"/>
<keyword evidence="3" id="KW-1185">Reference proteome</keyword>
<proteinExistence type="predicted"/>
<dbReference type="AlphaFoldDB" id="L9KWP4"/>
<sequence>MRARFSNVCQGAGVRTAPPQRPPLHPHSPSLHRTCPLPGLARAGATLQTCTATHQVRQRQRNPDGQAGAPCVLVSRDSHTHALRCQTPAAIGTPGSVGCRADVGYTQQVESPARQGRALASQRDGTWPLAGAHRSPEHLSRQRHRPRGCSRSGVTLRDV</sequence>